<feature type="compositionally biased region" description="Low complexity" evidence="1">
    <location>
        <begin position="125"/>
        <end position="134"/>
    </location>
</feature>
<feature type="compositionally biased region" description="Basic and acidic residues" evidence="1">
    <location>
        <begin position="464"/>
        <end position="475"/>
    </location>
</feature>
<feature type="compositionally biased region" description="Basic and acidic residues" evidence="1">
    <location>
        <begin position="211"/>
        <end position="229"/>
    </location>
</feature>
<evidence type="ECO:0000313" key="2">
    <source>
        <dbReference type="EMBL" id="CAH1103825.1"/>
    </source>
</evidence>
<proteinExistence type="predicted"/>
<feature type="compositionally biased region" description="Polar residues" evidence="1">
    <location>
        <begin position="258"/>
        <end position="268"/>
    </location>
</feature>
<feature type="compositionally biased region" description="Basic residues" evidence="1">
    <location>
        <begin position="139"/>
        <end position="149"/>
    </location>
</feature>
<feature type="compositionally biased region" description="Basic and acidic residues" evidence="1">
    <location>
        <begin position="155"/>
        <end position="204"/>
    </location>
</feature>
<reference evidence="2" key="1">
    <citation type="submission" date="2022-01" db="EMBL/GenBank/DDBJ databases">
        <authorList>
            <person name="King R."/>
        </authorList>
    </citation>
    <scope>NUCLEOTIDE SEQUENCE</scope>
</reference>
<evidence type="ECO:0000313" key="3">
    <source>
        <dbReference type="Proteomes" id="UP001153636"/>
    </source>
</evidence>
<evidence type="ECO:0000256" key="1">
    <source>
        <dbReference type="SAM" id="MobiDB-lite"/>
    </source>
</evidence>
<name>A0A9P0CQ25_9CUCU</name>
<organism evidence="2 3">
    <name type="scientific">Psylliodes chrysocephalus</name>
    <dbReference type="NCBI Taxonomy" id="3402493"/>
    <lineage>
        <taxon>Eukaryota</taxon>
        <taxon>Metazoa</taxon>
        <taxon>Ecdysozoa</taxon>
        <taxon>Arthropoda</taxon>
        <taxon>Hexapoda</taxon>
        <taxon>Insecta</taxon>
        <taxon>Pterygota</taxon>
        <taxon>Neoptera</taxon>
        <taxon>Endopterygota</taxon>
        <taxon>Coleoptera</taxon>
        <taxon>Polyphaga</taxon>
        <taxon>Cucujiformia</taxon>
        <taxon>Chrysomeloidea</taxon>
        <taxon>Chrysomelidae</taxon>
        <taxon>Galerucinae</taxon>
        <taxon>Alticini</taxon>
        <taxon>Psylliodes</taxon>
    </lineage>
</organism>
<dbReference type="Proteomes" id="UP001153636">
    <property type="component" value="Chromosome 15"/>
</dbReference>
<dbReference type="EMBL" id="OV651827">
    <property type="protein sequence ID" value="CAH1103825.1"/>
    <property type="molecule type" value="Genomic_DNA"/>
</dbReference>
<feature type="compositionally biased region" description="Basic and acidic residues" evidence="1">
    <location>
        <begin position="23"/>
        <end position="35"/>
    </location>
</feature>
<feature type="compositionally biased region" description="Polar residues" evidence="1">
    <location>
        <begin position="425"/>
        <end position="442"/>
    </location>
</feature>
<feature type="region of interest" description="Disordered" evidence="1">
    <location>
        <begin position="18"/>
        <end position="61"/>
    </location>
</feature>
<feature type="region of interest" description="Disordered" evidence="1">
    <location>
        <begin position="400"/>
        <end position="483"/>
    </location>
</feature>
<accession>A0A9P0CQ25</accession>
<feature type="compositionally biased region" description="Basic and acidic residues" evidence="1">
    <location>
        <begin position="402"/>
        <end position="413"/>
    </location>
</feature>
<keyword evidence="3" id="KW-1185">Reference proteome</keyword>
<protein>
    <submittedName>
        <fullName evidence="2">Uncharacterized protein</fullName>
    </submittedName>
</protein>
<feature type="region of interest" description="Disordered" evidence="1">
    <location>
        <begin position="105"/>
        <end position="268"/>
    </location>
</feature>
<dbReference type="OrthoDB" id="8123891at2759"/>
<feature type="compositionally biased region" description="Polar residues" evidence="1">
    <location>
        <begin position="314"/>
        <end position="331"/>
    </location>
</feature>
<gene>
    <name evidence="2" type="ORF">PSYICH_LOCUS4846</name>
</gene>
<dbReference type="AlphaFoldDB" id="A0A9P0CQ25"/>
<feature type="compositionally biased region" description="Low complexity" evidence="1">
    <location>
        <begin position="36"/>
        <end position="48"/>
    </location>
</feature>
<sequence length="626" mass="70207">MPRKRKSDLWKNWSRARAAKVARNHESSIDAELRRQQQAQRQSVLRAAETPLQGRPRVKPEQVEGLLVNSCTPMEGPEGANNTPTALITETNIPVQPSETLFTKRARAKEESRQTQPGNSDSRRSSGSSTSPRSPLTLKLKRSIHHPYKHVSTPKPKDTKASSSRSSRDSQSRSQKSQEKTEKRHSSTNTSRDRGRKSSNETDFHLTPTNDVEKSRKNNIENFKIKSRENSPFYTPPEEERRGSPHSSPMMYGYSPDSDPTLNFESAENSPLNTFNSAYGYAIINIENSAENPPSCNEVPENRPTVPVNDPHDITQQYTGSAPNPTVQTGASENKSETSEKNSAGLPPTNANKSAEKPPTGNHDAFPKFESAYKTLGMPSTVTAKVLNFGTKAHLATSSEDDFAKESNEEDTRQPPLLHKRKNMSPINQTKSETEQPTNNPTKKGKATPNLPIKGSSKTQKQARNTDKTKTKSKDSIPPIVIDGSTDNHTNLTKDLKEILKGKYSIKYTNATTVIFTESEEDYRSLLSNIKEAEIPHHTYTSKADKTHIEDDLRETYEIEAKETFLMTTNYRPLYLIVTDPAITLDYLNKNVRVIENTRVTWELRRAVKSIIQCHRCQAWGHATTN</sequence>
<feature type="region of interest" description="Disordered" evidence="1">
    <location>
        <begin position="292"/>
        <end position="367"/>
    </location>
</feature>